<dbReference type="SUPFAM" id="SSF51735">
    <property type="entry name" value="NAD(P)-binding Rossmann-fold domains"/>
    <property type="match status" value="1"/>
</dbReference>
<name>A0ABR3TFF4_9PEZI</name>
<gene>
    <name evidence="2" type="ORF">SLS56_000078</name>
</gene>
<comment type="caution">
    <text evidence="2">The sequence shown here is derived from an EMBL/GenBank/DDBJ whole genome shotgun (WGS) entry which is preliminary data.</text>
</comment>
<dbReference type="InterPro" id="IPR036291">
    <property type="entry name" value="NAD(P)-bd_dom_sf"/>
</dbReference>
<feature type="domain" description="NAD-dependent epimerase/dehydratase" evidence="1">
    <location>
        <begin position="7"/>
        <end position="233"/>
    </location>
</feature>
<evidence type="ECO:0000313" key="2">
    <source>
        <dbReference type="EMBL" id="KAL1638270.1"/>
    </source>
</evidence>
<organism evidence="2 3">
    <name type="scientific">Neofusicoccum ribis</name>
    <dbReference type="NCBI Taxonomy" id="45134"/>
    <lineage>
        <taxon>Eukaryota</taxon>
        <taxon>Fungi</taxon>
        <taxon>Dikarya</taxon>
        <taxon>Ascomycota</taxon>
        <taxon>Pezizomycotina</taxon>
        <taxon>Dothideomycetes</taxon>
        <taxon>Dothideomycetes incertae sedis</taxon>
        <taxon>Botryosphaeriales</taxon>
        <taxon>Botryosphaeriaceae</taxon>
        <taxon>Neofusicoccum</taxon>
    </lineage>
</organism>
<protein>
    <recommendedName>
        <fullName evidence="1">NAD-dependent epimerase/dehydratase domain-containing protein</fullName>
    </recommendedName>
</protein>
<dbReference type="Gene3D" id="3.40.50.720">
    <property type="entry name" value="NAD(P)-binding Rossmann-like Domain"/>
    <property type="match status" value="1"/>
</dbReference>
<keyword evidence="3" id="KW-1185">Reference proteome</keyword>
<dbReference type="PANTHER" id="PTHR48079:SF7">
    <property type="entry name" value="NAD(P)-BINDING DOMAIN-CONTAINING PROTEIN-RELATED"/>
    <property type="match status" value="1"/>
</dbReference>
<reference evidence="2 3" key="1">
    <citation type="submission" date="2024-02" db="EMBL/GenBank/DDBJ databases">
        <title>De novo assembly and annotation of 12 fungi associated with fruit tree decline syndrome in Ontario, Canada.</title>
        <authorList>
            <person name="Sulman M."/>
            <person name="Ellouze W."/>
            <person name="Ilyukhin E."/>
        </authorList>
    </citation>
    <scope>NUCLEOTIDE SEQUENCE [LARGE SCALE GENOMIC DNA]</scope>
    <source>
        <strain evidence="2 3">M1-105</strain>
    </source>
</reference>
<evidence type="ECO:0000259" key="1">
    <source>
        <dbReference type="Pfam" id="PF01370"/>
    </source>
</evidence>
<dbReference type="Pfam" id="PF01370">
    <property type="entry name" value="Epimerase"/>
    <property type="match status" value="1"/>
</dbReference>
<accession>A0ABR3TFF4</accession>
<dbReference type="PANTHER" id="PTHR48079">
    <property type="entry name" value="PROTEIN YEEZ"/>
    <property type="match status" value="1"/>
</dbReference>
<dbReference type="InterPro" id="IPR051783">
    <property type="entry name" value="NAD(P)-dependent_oxidoreduct"/>
</dbReference>
<evidence type="ECO:0000313" key="3">
    <source>
        <dbReference type="Proteomes" id="UP001521116"/>
    </source>
</evidence>
<proteinExistence type="predicted"/>
<sequence>MTKIFALGVTGYIGGDALYAISKAHPEYEWTCLVRNSDKGALVAKQYPKVRLVYGDLDSSELITEEAAKAEIVCNWANCDHAGAATAIIAGLSQRSTPSFYIHTSGTAILMIQDQQLRVFGEPSTKVYDDLSSIAEITSFPDEAWHRPIDKVVLAAGSAAPTLHPAIVCPPCIYGLGRGPGNARSSQVPELTRHTLARGRGFTVGGGQARWSEVHVQDLAAVFVRLVEEAAAAAAPGGGRATWGPQAYYFAEAGEFAWGEVAAAIAQEAAGKGLIASGEIDHLAPEEVEALVGNPFLGPIWGQNSRSRASRARELLGWKPVMPGLSEDVARNVELEAEKLGLTKSHAEVAAGDA</sequence>
<dbReference type="Proteomes" id="UP001521116">
    <property type="component" value="Unassembled WGS sequence"/>
</dbReference>
<dbReference type="EMBL" id="JAJVDC020000001">
    <property type="protein sequence ID" value="KAL1638270.1"/>
    <property type="molecule type" value="Genomic_DNA"/>
</dbReference>
<dbReference type="InterPro" id="IPR001509">
    <property type="entry name" value="Epimerase_deHydtase"/>
</dbReference>